<name>A0A937ALN6_9BACT</name>
<dbReference type="AlphaFoldDB" id="A0A937ALN6"/>
<protein>
    <submittedName>
        <fullName evidence="4">Histidine kinase</fullName>
    </submittedName>
</protein>
<evidence type="ECO:0000313" key="4">
    <source>
        <dbReference type="EMBL" id="MBL0765838.1"/>
    </source>
</evidence>
<gene>
    <name evidence="4" type="ORF">JKP34_11290</name>
</gene>
<feature type="coiled-coil region" evidence="1">
    <location>
        <begin position="156"/>
        <end position="183"/>
    </location>
</feature>
<keyword evidence="4" id="KW-0418">Kinase</keyword>
<feature type="transmembrane region" description="Helical" evidence="2">
    <location>
        <begin position="55"/>
        <end position="74"/>
    </location>
</feature>
<evidence type="ECO:0000256" key="1">
    <source>
        <dbReference type="SAM" id="Coils"/>
    </source>
</evidence>
<comment type="caution">
    <text evidence="4">The sequence shown here is derived from an EMBL/GenBank/DDBJ whole genome shotgun (WGS) entry which is preliminary data.</text>
</comment>
<evidence type="ECO:0000259" key="3">
    <source>
        <dbReference type="Pfam" id="PF06580"/>
    </source>
</evidence>
<sequence length="366" mass="42329">MPETEILADKTEKNLTKAEVQLNDGKFMFIGVVSFGLLIPNVAGLFGDLGFGSPLYWLGYIYFIGLSYLIWQGNRYLLFRTRKRFTWFDKPMEKLILLFMNNIFYTAPLTIAWLCAWYAMAGFPKTDWNAIEIVVFINVICVLFVTHVYETVFLVKEKESETIKNEQLQRATAEAELAVLKNQVDPHFMFNSLNTLSYLVKSDQNKALLFTENLAEVYRYILMQKDYQYVLLEDELAFTQQYIDLLHLRFGSALKINNAISSTAKKDYLIPPTSVFVAFENAVKHNVISENSPLMMELYIDDNRLYVINDLREKGNKQSSSKIGLKNLNERFQLVTKHGIDAYQENNKFIVSLPLTPLTDNEGYHN</sequence>
<dbReference type="PANTHER" id="PTHR34220:SF7">
    <property type="entry name" value="SENSOR HISTIDINE KINASE YPDA"/>
    <property type="match status" value="1"/>
</dbReference>
<dbReference type="Proteomes" id="UP000642920">
    <property type="component" value="Unassembled WGS sequence"/>
</dbReference>
<keyword evidence="4" id="KW-0808">Transferase</keyword>
<feature type="transmembrane region" description="Helical" evidence="2">
    <location>
        <begin position="133"/>
        <end position="155"/>
    </location>
</feature>
<accession>A0A937ALN6</accession>
<feature type="domain" description="Signal transduction histidine kinase internal region" evidence="3">
    <location>
        <begin position="175"/>
        <end position="253"/>
    </location>
</feature>
<feature type="transmembrane region" description="Helical" evidence="2">
    <location>
        <begin position="95"/>
        <end position="121"/>
    </location>
</feature>
<dbReference type="GO" id="GO:0016020">
    <property type="term" value="C:membrane"/>
    <property type="evidence" value="ECO:0007669"/>
    <property type="project" value="InterPro"/>
</dbReference>
<keyword evidence="1" id="KW-0175">Coiled coil</keyword>
<evidence type="ECO:0000256" key="2">
    <source>
        <dbReference type="SAM" id="Phobius"/>
    </source>
</evidence>
<evidence type="ECO:0000313" key="5">
    <source>
        <dbReference type="Proteomes" id="UP000642920"/>
    </source>
</evidence>
<keyword evidence="2" id="KW-1133">Transmembrane helix</keyword>
<reference evidence="4" key="1">
    <citation type="submission" date="2021-01" db="EMBL/GenBank/DDBJ databases">
        <title>Marivirga sp. nov., isolated from intertidal surface sediments.</title>
        <authorList>
            <person name="Zhang M."/>
        </authorList>
    </citation>
    <scope>NUCLEOTIDE SEQUENCE</scope>
    <source>
        <strain evidence="4">SM1354</strain>
    </source>
</reference>
<keyword evidence="2" id="KW-0472">Membrane</keyword>
<dbReference type="GO" id="GO:0000155">
    <property type="term" value="F:phosphorelay sensor kinase activity"/>
    <property type="evidence" value="ECO:0007669"/>
    <property type="project" value="InterPro"/>
</dbReference>
<keyword evidence="5" id="KW-1185">Reference proteome</keyword>
<dbReference type="RefSeq" id="WP_201921209.1">
    <property type="nucleotide sequence ID" value="NZ_JAERQG010000002.1"/>
</dbReference>
<dbReference type="EMBL" id="JAERQG010000002">
    <property type="protein sequence ID" value="MBL0765838.1"/>
    <property type="molecule type" value="Genomic_DNA"/>
</dbReference>
<keyword evidence="2" id="KW-0812">Transmembrane</keyword>
<dbReference type="InterPro" id="IPR010559">
    <property type="entry name" value="Sig_transdc_His_kin_internal"/>
</dbReference>
<feature type="transmembrane region" description="Helical" evidence="2">
    <location>
        <begin position="27"/>
        <end position="49"/>
    </location>
</feature>
<proteinExistence type="predicted"/>
<dbReference type="PANTHER" id="PTHR34220">
    <property type="entry name" value="SENSOR HISTIDINE KINASE YPDA"/>
    <property type="match status" value="1"/>
</dbReference>
<organism evidence="4 5">
    <name type="scientific">Marivirga atlantica</name>
    <dbReference type="NCBI Taxonomy" id="1548457"/>
    <lineage>
        <taxon>Bacteria</taxon>
        <taxon>Pseudomonadati</taxon>
        <taxon>Bacteroidota</taxon>
        <taxon>Cytophagia</taxon>
        <taxon>Cytophagales</taxon>
        <taxon>Marivirgaceae</taxon>
        <taxon>Marivirga</taxon>
    </lineage>
</organism>
<dbReference type="InterPro" id="IPR050640">
    <property type="entry name" value="Bact_2-comp_sensor_kinase"/>
</dbReference>
<dbReference type="Pfam" id="PF06580">
    <property type="entry name" value="His_kinase"/>
    <property type="match status" value="1"/>
</dbReference>